<dbReference type="Proteomes" id="UP000358159">
    <property type="component" value="Unassembled WGS sequence"/>
</dbReference>
<dbReference type="AlphaFoldDB" id="A0A414TM70"/>
<dbReference type="Proteomes" id="UP001205506">
    <property type="component" value="Unassembled WGS sequence"/>
</dbReference>
<reference evidence="3 4" key="1">
    <citation type="submission" date="2019-09" db="EMBL/GenBank/DDBJ databases">
        <title>Distinct polysaccharide growth profiles of human intestinal Prevotella copri isolates.</title>
        <authorList>
            <person name="Fehlner-Peach H."/>
            <person name="Magnabosco C."/>
            <person name="Raghavan V."/>
            <person name="Scher J.U."/>
            <person name="Tett A."/>
            <person name="Cox L.M."/>
            <person name="Gottsegen C."/>
            <person name="Watters A."/>
            <person name="Wiltshire- Gordon J.D."/>
            <person name="Segata N."/>
            <person name="Bonneau R."/>
            <person name="Littman D.R."/>
        </authorList>
    </citation>
    <scope>NUCLEOTIDE SEQUENCE [LARGE SCALE GENOMIC DNA]</scope>
    <source>
        <strain evidence="3 4">BVe41219</strain>
    </source>
</reference>
<evidence type="ECO:0000313" key="2">
    <source>
        <dbReference type="EMBL" id="MCP9549935.1"/>
    </source>
</evidence>
<evidence type="ECO:0000259" key="1">
    <source>
        <dbReference type="Pfam" id="PF12728"/>
    </source>
</evidence>
<dbReference type="SUPFAM" id="SSF46955">
    <property type="entry name" value="Putative DNA-binding domain"/>
    <property type="match status" value="1"/>
</dbReference>
<gene>
    <name evidence="3" type="ORF">F7D42_01545</name>
    <name evidence="2" type="ORF">NNC68_10680</name>
</gene>
<dbReference type="Gene3D" id="1.10.1660.10">
    <property type="match status" value="1"/>
</dbReference>
<reference evidence="2" key="2">
    <citation type="submission" date="2022-07" db="EMBL/GenBank/DDBJ databases">
        <title>Prevotella copri.</title>
        <authorList>
            <person name="Yang C."/>
        </authorList>
    </citation>
    <scope>NUCLEOTIDE SEQUENCE</scope>
    <source>
        <strain evidence="2">HF1805</strain>
    </source>
</reference>
<dbReference type="RefSeq" id="WP_118220291.1">
    <property type="nucleotide sequence ID" value="NZ_JANDWU010000019.1"/>
</dbReference>
<evidence type="ECO:0000313" key="4">
    <source>
        <dbReference type="Proteomes" id="UP000358159"/>
    </source>
</evidence>
<organism evidence="2 5">
    <name type="scientific">Segatella copri</name>
    <dbReference type="NCBI Taxonomy" id="165179"/>
    <lineage>
        <taxon>Bacteria</taxon>
        <taxon>Pseudomonadati</taxon>
        <taxon>Bacteroidota</taxon>
        <taxon>Bacteroidia</taxon>
        <taxon>Bacteroidales</taxon>
        <taxon>Prevotellaceae</taxon>
        <taxon>Segatella</taxon>
    </lineage>
</organism>
<evidence type="ECO:0000313" key="3">
    <source>
        <dbReference type="EMBL" id="MQO54415.1"/>
    </source>
</evidence>
<comment type="caution">
    <text evidence="2">The sequence shown here is derived from an EMBL/GenBank/DDBJ whole genome shotgun (WGS) entry which is preliminary data.</text>
</comment>
<sequence>MTNEEPKVADAGRYTMTETCKVLGIHRNTLRRWLQAGKIKVKFRRIDNRKVFEGSEIKKVWRIAL</sequence>
<evidence type="ECO:0000313" key="5">
    <source>
        <dbReference type="Proteomes" id="UP001205506"/>
    </source>
</evidence>
<feature type="domain" description="Helix-turn-helix" evidence="1">
    <location>
        <begin position="14"/>
        <end position="59"/>
    </location>
</feature>
<protein>
    <submittedName>
        <fullName evidence="2">Helix-turn-helix domain-containing protein</fullName>
    </submittedName>
</protein>
<dbReference type="InterPro" id="IPR041657">
    <property type="entry name" value="HTH_17"/>
</dbReference>
<dbReference type="InterPro" id="IPR009061">
    <property type="entry name" value="DNA-bd_dom_put_sf"/>
</dbReference>
<dbReference type="EMBL" id="JANDWU010000019">
    <property type="protein sequence ID" value="MCP9549935.1"/>
    <property type="molecule type" value="Genomic_DNA"/>
</dbReference>
<proteinExistence type="predicted"/>
<name>A0A414TM70_9BACT</name>
<accession>A0A414TM70</accession>
<dbReference type="EMBL" id="VZAZ01000007">
    <property type="protein sequence ID" value="MQO54415.1"/>
    <property type="molecule type" value="Genomic_DNA"/>
</dbReference>
<dbReference type="Pfam" id="PF12728">
    <property type="entry name" value="HTH_17"/>
    <property type="match status" value="1"/>
</dbReference>